<proteinExistence type="predicted"/>
<gene>
    <name evidence="1" type="ORF">L0P92_25445</name>
</gene>
<dbReference type="EMBL" id="JAKEIP010000118">
    <property type="protein sequence ID" value="MCF1596882.1"/>
    <property type="molecule type" value="Genomic_DNA"/>
</dbReference>
<organism evidence="1 2">
    <name type="scientific">Streptomyces muensis</name>
    <dbReference type="NCBI Taxonomy" id="1077944"/>
    <lineage>
        <taxon>Bacteria</taxon>
        <taxon>Bacillati</taxon>
        <taxon>Actinomycetota</taxon>
        <taxon>Actinomycetes</taxon>
        <taxon>Kitasatosporales</taxon>
        <taxon>Streptomycetaceae</taxon>
        <taxon>Streptomyces</taxon>
    </lineage>
</organism>
<dbReference type="RefSeq" id="WP_234765313.1">
    <property type="nucleotide sequence ID" value="NZ_JAKEIP010000118.1"/>
</dbReference>
<keyword evidence="2" id="KW-1185">Reference proteome</keyword>
<reference evidence="1" key="1">
    <citation type="submission" date="2022-01" db="EMBL/GenBank/DDBJ databases">
        <title>Draft Genome Sequences of Seven Type Strains of the Genus Streptomyces.</title>
        <authorList>
            <person name="Aziz S."/>
            <person name="Coretto E."/>
            <person name="Chronakova A."/>
            <person name="Sproer C."/>
            <person name="Huber K."/>
            <person name="Nouioui I."/>
            <person name="Gross H."/>
        </authorList>
    </citation>
    <scope>NUCLEOTIDE SEQUENCE</scope>
    <source>
        <strain evidence="1">DSM 103493</strain>
    </source>
</reference>
<evidence type="ECO:0000313" key="2">
    <source>
        <dbReference type="Proteomes" id="UP001139384"/>
    </source>
</evidence>
<name>A0A9X1Q0J4_STRM4</name>
<accession>A0A9X1Q0J4</accession>
<protein>
    <submittedName>
        <fullName evidence="1">Uncharacterized protein</fullName>
    </submittedName>
</protein>
<dbReference type="AlphaFoldDB" id="A0A9X1Q0J4"/>
<evidence type="ECO:0000313" key="1">
    <source>
        <dbReference type="EMBL" id="MCF1596882.1"/>
    </source>
</evidence>
<dbReference type="Proteomes" id="UP001139384">
    <property type="component" value="Unassembled WGS sequence"/>
</dbReference>
<sequence length="71" mass="7441">MGIQLGAFVLGSGKTDLEPFQLAQPALAFGLRDAGQEVVADLDQAVAPAGLGRSIEQRTQASLNYISLVRV</sequence>
<comment type="caution">
    <text evidence="1">The sequence shown here is derived from an EMBL/GenBank/DDBJ whole genome shotgun (WGS) entry which is preliminary data.</text>
</comment>